<dbReference type="Proteomes" id="UP000295163">
    <property type="component" value="Unassembled WGS sequence"/>
</dbReference>
<reference evidence="16 17" key="1">
    <citation type="submission" date="2019-03" db="EMBL/GenBank/DDBJ databases">
        <title>Genome Sequencing and Assembly of Various Microbes Isolated from Partially Reclaimed Soil and Acid Mine Drainage (AMD) Site.</title>
        <authorList>
            <person name="Steinbock B."/>
            <person name="Bechtold R."/>
            <person name="Sevigny J.L."/>
            <person name="Thomas D."/>
            <person name="Cuthill L.R."/>
            <person name="Aveiro Johannsen E.J."/>
            <person name="Thomas K."/>
            <person name="Ghosh A."/>
        </authorList>
    </citation>
    <scope>NUCLEOTIDE SEQUENCE [LARGE SCALE GENOMIC DNA]</scope>
    <source>
        <strain evidence="16 17">S-A3</strain>
    </source>
</reference>
<dbReference type="SUPFAM" id="SSF102735">
    <property type="entry name" value="Trigger factor ribosome-binding domain"/>
    <property type="match status" value="1"/>
</dbReference>
<dbReference type="GO" id="GO:0015031">
    <property type="term" value="P:protein transport"/>
    <property type="evidence" value="ECO:0007669"/>
    <property type="project" value="UniProtKB-UniRule"/>
</dbReference>
<dbReference type="PANTHER" id="PTHR30560:SF3">
    <property type="entry name" value="TRIGGER FACTOR-LIKE PROTEIN TIG, CHLOROPLASTIC"/>
    <property type="match status" value="1"/>
</dbReference>
<gene>
    <name evidence="11" type="primary">tig</name>
    <name evidence="16" type="ORF">E2R59_12235</name>
</gene>
<dbReference type="Gene3D" id="3.10.50.40">
    <property type="match status" value="1"/>
</dbReference>
<dbReference type="GO" id="GO:0003755">
    <property type="term" value="F:peptidyl-prolyl cis-trans isomerase activity"/>
    <property type="evidence" value="ECO:0007669"/>
    <property type="project" value="UniProtKB-UniRule"/>
</dbReference>
<dbReference type="InterPro" id="IPR005215">
    <property type="entry name" value="Trig_fac"/>
</dbReference>
<dbReference type="EC" id="5.2.1.8" evidence="3 11"/>
<protein>
    <recommendedName>
        <fullName evidence="4 11">Trigger factor</fullName>
        <shortName evidence="11">TF</shortName>
        <ecNumber evidence="3 11">5.2.1.8</ecNumber>
    </recommendedName>
    <alternativeName>
        <fullName evidence="10 11">PPIase</fullName>
    </alternativeName>
</protein>
<dbReference type="GO" id="GO:0005737">
    <property type="term" value="C:cytoplasm"/>
    <property type="evidence" value="ECO:0007669"/>
    <property type="project" value="UniProtKB-SubCell"/>
</dbReference>
<keyword evidence="11" id="KW-0963">Cytoplasm</keyword>
<accession>A0A4R5YAZ7</accession>
<evidence type="ECO:0000256" key="1">
    <source>
        <dbReference type="ARBA" id="ARBA00000971"/>
    </source>
</evidence>
<evidence type="ECO:0000313" key="16">
    <source>
        <dbReference type="EMBL" id="TDL42069.1"/>
    </source>
</evidence>
<keyword evidence="6 11" id="KW-0697">Rotamase</keyword>
<keyword evidence="5 11" id="KW-0132">Cell division</keyword>
<feature type="domain" description="Trigger factor C-terminal" evidence="15">
    <location>
        <begin position="310"/>
        <end position="457"/>
    </location>
</feature>
<evidence type="ECO:0000256" key="7">
    <source>
        <dbReference type="ARBA" id="ARBA00023186"/>
    </source>
</evidence>
<dbReference type="HAMAP" id="MF_00303">
    <property type="entry name" value="Trigger_factor_Tig"/>
    <property type="match status" value="1"/>
</dbReference>
<evidence type="ECO:0000259" key="13">
    <source>
        <dbReference type="Pfam" id="PF00254"/>
    </source>
</evidence>
<dbReference type="InterPro" id="IPR027304">
    <property type="entry name" value="Trigger_fact/SurA_dom_sf"/>
</dbReference>
<proteinExistence type="inferred from homology"/>
<evidence type="ECO:0000256" key="10">
    <source>
        <dbReference type="ARBA" id="ARBA00029986"/>
    </source>
</evidence>
<dbReference type="NCBIfam" id="TIGR00115">
    <property type="entry name" value="tig"/>
    <property type="match status" value="1"/>
</dbReference>
<evidence type="ECO:0000259" key="14">
    <source>
        <dbReference type="Pfam" id="PF05697"/>
    </source>
</evidence>
<feature type="region of interest" description="Disordered" evidence="12">
    <location>
        <begin position="478"/>
        <end position="533"/>
    </location>
</feature>
<evidence type="ECO:0000256" key="8">
    <source>
        <dbReference type="ARBA" id="ARBA00023235"/>
    </source>
</evidence>
<dbReference type="GO" id="GO:0043335">
    <property type="term" value="P:protein unfolding"/>
    <property type="evidence" value="ECO:0007669"/>
    <property type="project" value="TreeGrafter"/>
</dbReference>
<dbReference type="InterPro" id="IPR008880">
    <property type="entry name" value="Trigger_fac_C"/>
</dbReference>
<dbReference type="GO" id="GO:0051083">
    <property type="term" value="P:'de novo' cotranslational protein folding"/>
    <property type="evidence" value="ECO:0007669"/>
    <property type="project" value="TreeGrafter"/>
</dbReference>
<dbReference type="Pfam" id="PF00254">
    <property type="entry name" value="FKBP_C"/>
    <property type="match status" value="1"/>
</dbReference>
<dbReference type="GO" id="GO:0043022">
    <property type="term" value="F:ribosome binding"/>
    <property type="evidence" value="ECO:0007669"/>
    <property type="project" value="TreeGrafter"/>
</dbReference>
<evidence type="ECO:0000256" key="4">
    <source>
        <dbReference type="ARBA" id="ARBA00016902"/>
    </source>
</evidence>
<dbReference type="EMBL" id="SMZT01000005">
    <property type="protein sequence ID" value="TDL42069.1"/>
    <property type="molecule type" value="Genomic_DNA"/>
</dbReference>
<evidence type="ECO:0000313" key="17">
    <source>
        <dbReference type="Proteomes" id="UP000295163"/>
    </source>
</evidence>
<dbReference type="InterPro" id="IPR037041">
    <property type="entry name" value="Trigger_fac_C_sf"/>
</dbReference>
<organism evidence="16 17">
    <name type="scientific">Kocuria rosea</name>
    <name type="common">Deinococcus erythromyxa</name>
    <name type="synonym">Micrococcus rubens</name>
    <dbReference type="NCBI Taxonomy" id="1275"/>
    <lineage>
        <taxon>Bacteria</taxon>
        <taxon>Bacillati</taxon>
        <taxon>Actinomycetota</taxon>
        <taxon>Actinomycetes</taxon>
        <taxon>Micrococcales</taxon>
        <taxon>Micrococcaceae</taxon>
        <taxon>Kocuria</taxon>
    </lineage>
</organism>
<dbReference type="InterPro" id="IPR001179">
    <property type="entry name" value="PPIase_FKBP_dom"/>
</dbReference>
<dbReference type="Pfam" id="PF05698">
    <property type="entry name" value="Trigger_C"/>
    <property type="match status" value="1"/>
</dbReference>
<dbReference type="Gene3D" id="3.30.70.1050">
    <property type="entry name" value="Trigger factor ribosome-binding domain"/>
    <property type="match status" value="1"/>
</dbReference>
<evidence type="ECO:0000256" key="11">
    <source>
        <dbReference type="HAMAP-Rule" id="MF_00303"/>
    </source>
</evidence>
<feature type="domain" description="Trigger factor ribosome-binding bacterial" evidence="14">
    <location>
        <begin position="52"/>
        <end position="199"/>
    </location>
</feature>
<feature type="compositionally biased region" description="Acidic residues" evidence="12">
    <location>
        <begin position="482"/>
        <end position="494"/>
    </location>
</feature>
<evidence type="ECO:0000256" key="5">
    <source>
        <dbReference type="ARBA" id="ARBA00022618"/>
    </source>
</evidence>
<comment type="caution">
    <text evidence="16">The sequence shown here is derived from an EMBL/GenBank/DDBJ whole genome shotgun (WGS) entry which is preliminary data.</text>
</comment>
<dbReference type="SUPFAM" id="SSF109998">
    <property type="entry name" value="Triger factor/SurA peptide-binding domain-like"/>
    <property type="match status" value="1"/>
</dbReference>
<evidence type="ECO:0000256" key="6">
    <source>
        <dbReference type="ARBA" id="ARBA00023110"/>
    </source>
</evidence>
<sequence>MGAGDRRFESCRPDVGAAARSCRAAAFPTVPGRRAAPEDPTDLPLRSAAEVKSAVEKLNPTQVKIVVDVPFAELKPFIDQTYTSLANQIQVPGFRRGKVPARLIEQRVGFDFVVENALNEGLNTFFQQALAENKITPLTQPQVEVLAKPDETDREADVKVEIDVAVRPEIELPDYKGLEVEVEAREASAEDEQKALDELRGRFGTLKTVDRPAVEGDFVTLDLQALVDGEEVDAANDLSYQVGAGTMLEGMDEAITGLSADEDATFETKLAGGEHSGEDAVVKVKVTAVKERELPEADDEFAQLASEFDTIEELKEDLKKQAAEGTVVEQGVEARDKVLEKLLALVEIPVPQAVIDEQIAQHFDNPQAEADHDTADHRAEVQKNAEDAFRNEIVLDAVAEAEEIGVEQSELIDYIINMSQQYGMDPNQFAQLLDSSGQAGLMVGEVRRRKALAKVLEYATVTDTEGNTVDLSEFVRPQGEEQAGEPAEEIEPEETTAAPTPGTKEESADSPESAESADSPESADSADSPDSAK</sequence>
<comment type="subcellular location">
    <subcellularLocation>
        <location evidence="11">Cytoplasm</location>
    </subcellularLocation>
    <text evidence="11">About half TF is bound to the ribosome near the polypeptide exit tunnel while the other half is free in the cytoplasm.</text>
</comment>
<dbReference type="GO" id="GO:0051301">
    <property type="term" value="P:cell division"/>
    <property type="evidence" value="ECO:0007669"/>
    <property type="project" value="UniProtKB-KW"/>
</dbReference>
<evidence type="ECO:0000256" key="12">
    <source>
        <dbReference type="SAM" id="MobiDB-lite"/>
    </source>
</evidence>
<feature type="compositionally biased region" description="Low complexity" evidence="12">
    <location>
        <begin position="510"/>
        <end position="533"/>
    </location>
</feature>
<name>A0A4R5YAZ7_KOCRO</name>
<dbReference type="AlphaFoldDB" id="A0A4R5YAZ7"/>
<dbReference type="InterPro" id="IPR008881">
    <property type="entry name" value="Trigger_fac_ribosome-bd_bac"/>
</dbReference>
<evidence type="ECO:0000256" key="3">
    <source>
        <dbReference type="ARBA" id="ARBA00013194"/>
    </source>
</evidence>
<comment type="similarity">
    <text evidence="2 11">Belongs to the FKBP-type PPIase family. Tig subfamily.</text>
</comment>
<comment type="function">
    <text evidence="11">Involved in protein export. Acts as a chaperone by maintaining the newly synthesized protein in an open conformation. Functions as a peptidyl-prolyl cis-trans isomerase.</text>
</comment>
<comment type="catalytic activity">
    <reaction evidence="1 11">
        <text>[protein]-peptidylproline (omega=180) = [protein]-peptidylproline (omega=0)</text>
        <dbReference type="Rhea" id="RHEA:16237"/>
        <dbReference type="Rhea" id="RHEA-COMP:10747"/>
        <dbReference type="Rhea" id="RHEA-COMP:10748"/>
        <dbReference type="ChEBI" id="CHEBI:83833"/>
        <dbReference type="ChEBI" id="CHEBI:83834"/>
        <dbReference type="EC" id="5.2.1.8"/>
    </reaction>
</comment>
<dbReference type="InterPro" id="IPR046357">
    <property type="entry name" value="PPIase_dom_sf"/>
</dbReference>
<evidence type="ECO:0000256" key="2">
    <source>
        <dbReference type="ARBA" id="ARBA00005464"/>
    </source>
</evidence>
<dbReference type="Gene3D" id="1.10.3120.10">
    <property type="entry name" value="Trigger factor, C-terminal domain"/>
    <property type="match status" value="1"/>
</dbReference>
<dbReference type="GO" id="GO:0044183">
    <property type="term" value="F:protein folding chaperone"/>
    <property type="evidence" value="ECO:0007669"/>
    <property type="project" value="TreeGrafter"/>
</dbReference>
<feature type="domain" description="PPIase FKBP-type" evidence="13">
    <location>
        <begin position="211"/>
        <end position="267"/>
    </location>
</feature>
<comment type="domain">
    <text evidence="11">Consists of 3 domains; the N-terminus binds the ribosome, the middle domain has PPIase activity, while the C-terminus has intrinsic chaperone activity on its own.</text>
</comment>
<dbReference type="Pfam" id="PF05697">
    <property type="entry name" value="Trigger_N"/>
    <property type="match status" value="1"/>
</dbReference>
<evidence type="ECO:0000259" key="15">
    <source>
        <dbReference type="Pfam" id="PF05698"/>
    </source>
</evidence>
<dbReference type="SUPFAM" id="SSF54534">
    <property type="entry name" value="FKBP-like"/>
    <property type="match status" value="1"/>
</dbReference>
<keyword evidence="7 11" id="KW-0143">Chaperone</keyword>
<evidence type="ECO:0000256" key="9">
    <source>
        <dbReference type="ARBA" id="ARBA00023306"/>
    </source>
</evidence>
<keyword evidence="8 11" id="KW-0413">Isomerase</keyword>
<dbReference type="InterPro" id="IPR036611">
    <property type="entry name" value="Trigger_fac_ribosome-bd_sf"/>
</dbReference>
<dbReference type="PANTHER" id="PTHR30560">
    <property type="entry name" value="TRIGGER FACTOR CHAPERONE AND PEPTIDYL-PROLYL CIS/TRANS ISOMERASE"/>
    <property type="match status" value="1"/>
</dbReference>
<keyword evidence="9 11" id="KW-0131">Cell cycle</keyword>